<dbReference type="RefSeq" id="WP_156560908.1">
    <property type="nucleotide sequence ID" value="NZ_CACRTV010000041.1"/>
</dbReference>
<organism evidence="1">
    <name type="scientific">Clostridium paraputrificum</name>
    <dbReference type="NCBI Taxonomy" id="29363"/>
    <lineage>
        <taxon>Bacteria</taxon>
        <taxon>Bacillati</taxon>
        <taxon>Bacillota</taxon>
        <taxon>Clostridia</taxon>
        <taxon>Eubacteriales</taxon>
        <taxon>Clostridiaceae</taxon>
        <taxon>Clostridium</taxon>
    </lineage>
</organism>
<sequence length="267" mass="31848">MWFKNLFKRKKSDTIKQENKNITTVAFVALENRELPNKNNLRQYLEDKFNLRVFFNKWKEDVGTIDIEDKQVIITLMPYPINWDEINQSCERAWYFKQARSKLSKHTAHLVISINGRLDEQIRNSILLSKMIVAIINSTNVLGVYWYNIQTIRSPEEFENKIVSLDEENLPIELWVDIRMRMNGNFKQDIYTVGMDKLGLKNIEILNSKLDYYILYIFVYEVCLNMVSKCYEYREKDIIEEGKYKFQVEYNKGSIIDNKEVISFVSL</sequence>
<accession>A0A6N3CGR8</accession>
<dbReference type="AlphaFoldDB" id="A0A6N3CGR8"/>
<evidence type="ECO:0000313" key="1">
    <source>
        <dbReference type="EMBL" id="VYU16206.1"/>
    </source>
</evidence>
<gene>
    <name evidence="1" type="ORF">CPLFYP93_01540</name>
</gene>
<evidence type="ECO:0008006" key="2">
    <source>
        <dbReference type="Google" id="ProtNLM"/>
    </source>
</evidence>
<name>A0A6N3CGR8_9CLOT</name>
<protein>
    <recommendedName>
        <fullName evidence="2">DUF4261 domain-containing protein</fullName>
    </recommendedName>
</protein>
<reference evidence="1" key="1">
    <citation type="submission" date="2019-11" db="EMBL/GenBank/DDBJ databases">
        <authorList>
            <person name="Feng L."/>
        </authorList>
    </citation>
    <scope>NUCLEOTIDE SEQUENCE</scope>
    <source>
        <strain evidence="1">CParaputrificumLFYP93</strain>
    </source>
</reference>
<proteinExistence type="predicted"/>
<dbReference type="EMBL" id="CACRTV010000041">
    <property type="protein sequence ID" value="VYU16206.1"/>
    <property type="molecule type" value="Genomic_DNA"/>
</dbReference>